<dbReference type="PROSITE" id="PS50021">
    <property type="entry name" value="CH"/>
    <property type="match status" value="1"/>
</dbReference>
<dbReference type="OrthoDB" id="775356at2759"/>
<keyword evidence="3" id="KW-1185">Reference proteome</keyword>
<organism evidence="2 3">
    <name type="scientific">Nosema bombycis (strain CQ1 / CVCC 102059)</name>
    <name type="common">Microsporidian parasite</name>
    <name type="synonym">Pebrine of silkworm</name>
    <dbReference type="NCBI Taxonomy" id="578461"/>
    <lineage>
        <taxon>Eukaryota</taxon>
        <taxon>Fungi</taxon>
        <taxon>Fungi incertae sedis</taxon>
        <taxon>Microsporidia</taxon>
        <taxon>Nosematidae</taxon>
        <taxon>Nosema</taxon>
    </lineage>
</organism>
<dbReference type="AlphaFoldDB" id="R0MEW8"/>
<reference evidence="2 3" key="1">
    <citation type="journal article" date="2013" name="BMC Genomics">
        <title>Comparative genomics of parasitic silkworm microsporidia reveal an association between genome expansion and host adaptation.</title>
        <authorList>
            <person name="Pan G."/>
            <person name="Xu J."/>
            <person name="Li T."/>
            <person name="Xia Q."/>
            <person name="Liu S.L."/>
            <person name="Zhang G."/>
            <person name="Li S."/>
            <person name="Li C."/>
            <person name="Liu H."/>
            <person name="Yang L."/>
            <person name="Liu T."/>
            <person name="Zhang X."/>
            <person name="Wu Z."/>
            <person name="Fan W."/>
            <person name="Dang X."/>
            <person name="Xiang H."/>
            <person name="Tao M."/>
            <person name="Li Y."/>
            <person name="Hu J."/>
            <person name="Li Z."/>
            <person name="Lin L."/>
            <person name="Luo J."/>
            <person name="Geng L."/>
            <person name="Wang L."/>
            <person name="Long M."/>
            <person name="Wan Y."/>
            <person name="He N."/>
            <person name="Zhang Z."/>
            <person name="Lu C."/>
            <person name="Keeling P.J."/>
            <person name="Wang J."/>
            <person name="Xiang Z."/>
            <person name="Zhou Z."/>
        </authorList>
    </citation>
    <scope>NUCLEOTIDE SEQUENCE [LARGE SCALE GENOMIC DNA]</scope>
    <source>
        <strain evidence="3">CQ1 / CVCC 102059</strain>
    </source>
</reference>
<dbReference type="HOGENOM" id="CLU_011104_0_0_1"/>
<proteinExistence type="predicted"/>
<dbReference type="GO" id="GO:0005096">
    <property type="term" value="F:GTPase activator activity"/>
    <property type="evidence" value="ECO:0007669"/>
    <property type="project" value="TreeGrafter"/>
</dbReference>
<dbReference type="PANTHER" id="PTHR14149:SF14">
    <property type="entry name" value="CALPONIN-HOMOLOGY (CH) DOMAIN-CONTAINING PROTEIN"/>
    <property type="match status" value="1"/>
</dbReference>
<dbReference type="SUPFAM" id="SSF47576">
    <property type="entry name" value="Calponin-homology domain, CH-domain"/>
    <property type="match status" value="1"/>
</dbReference>
<evidence type="ECO:0000313" key="2">
    <source>
        <dbReference type="EMBL" id="EOB12680.1"/>
    </source>
</evidence>
<sequence>MDLKKEEFKRNSINVHQRLGTDLQVTQEEMDQERTNSKAYDYLCRLEEAKSWIGRIADIPDSYEEFEEEMRKGVFLAEIAKFYSPFSVKSIFIDPSLQYRHTDNINFFLCSLKDLGLPKHFYFEVIDLYEKKNFPKVVYCIHALAHFLNTKGIAGGIESARGKVFAKSDLERLDSEIDKIKMPEFSKIQKDLDENIKKDSDEDDCIERLRREAEEELLRAGDEIMDEEIIDIEEGEKEEVLTIEDKISLKIKLFFMLRLLMIFITERMSLCFLLRNLSLSFLRLPNEMIKEAEIDELHKKINFKLKDINDKEMYLEDIENRVKLMISNKLELHNIKPRTNKVEEMNLKPLELVLHRLLTEPKYLSTLLFNVEDKESFINSTVLPIFSNVSGKKEEYLFINLVMDVLKMELSSLGINNLSYDLSFDCSILGQSSVAHLLMVCYFRSSKEGKVFRDGLYSIVRNLENIEVECNPSEIHKDLFSKEASMDVALENGKVKDLMKTRLMVVRGVLSSIVHFVESNIDNIPYILRYFFKIYGITNFFSGFISQFLLAPDAFNSDLRISKSLRSKAFKIVQLINFAIENPEYFGTCHFAGSINEENVNSTSSVSSRSTDLNNQQNINTQSISTNNDNTDLSYYAPIFPFLREVSTKFNFVLNSVTSVSTLDNYFQLESLNELVRVKKSVVYLQVKIVNSLILLLRSCIEQFDDSFTNPILSLELLL</sequence>
<dbReference type="SMART" id="SM00033">
    <property type="entry name" value="CH"/>
    <property type="match status" value="1"/>
</dbReference>
<dbReference type="Gene3D" id="1.10.506.10">
    <property type="entry name" value="GTPase Activation - p120gap, domain 1"/>
    <property type="match status" value="1"/>
</dbReference>
<dbReference type="GO" id="GO:0005516">
    <property type="term" value="F:calmodulin binding"/>
    <property type="evidence" value="ECO:0007669"/>
    <property type="project" value="TreeGrafter"/>
</dbReference>
<protein>
    <submittedName>
        <fullName evidence="2">Ras GTPase-activating-like protein IQGAP3</fullName>
    </submittedName>
</protein>
<dbReference type="Proteomes" id="UP000016927">
    <property type="component" value="Unassembled WGS sequence"/>
</dbReference>
<name>R0MEW8_NOSB1</name>
<dbReference type="VEuPathDB" id="MicrosporidiaDB:NBO_381g0001"/>
<feature type="domain" description="Calponin-homology (CH)" evidence="1">
    <location>
        <begin position="43"/>
        <end position="148"/>
    </location>
</feature>
<dbReference type="STRING" id="578461.R0MEW8"/>
<dbReference type="InterPro" id="IPR008936">
    <property type="entry name" value="Rho_GTPase_activation_prot"/>
</dbReference>
<dbReference type="InterPro" id="IPR001715">
    <property type="entry name" value="CH_dom"/>
</dbReference>
<dbReference type="GO" id="GO:1903479">
    <property type="term" value="P:mitotic actomyosin contractile ring assembly actin filament organization"/>
    <property type="evidence" value="ECO:0007669"/>
    <property type="project" value="TreeGrafter"/>
</dbReference>
<gene>
    <name evidence="2" type="primary">IQGA3</name>
    <name evidence="2" type="ORF">NBO_381g0001</name>
</gene>
<dbReference type="Gene3D" id="1.10.418.10">
    <property type="entry name" value="Calponin-like domain"/>
    <property type="match status" value="1"/>
</dbReference>
<dbReference type="CDD" id="cd21206">
    <property type="entry name" value="CH_IQGAP"/>
    <property type="match status" value="1"/>
</dbReference>
<dbReference type="InterPro" id="IPR036872">
    <property type="entry name" value="CH_dom_sf"/>
</dbReference>
<dbReference type="GO" id="GO:0005938">
    <property type="term" value="C:cell cortex"/>
    <property type="evidence" value="ECO:0007669"/>
    <property type="project" value="TreeGrafter"/>
</dbReference>
<evidence type="ECO:0000259" key="1">
    <source>
        <dbReference type="PROSITE" id="PS50021"/>
    </source>
</evidence>
<accession>R0MEW8</accession>
<evidence type="ECO:0000313" key="3">
    <source>
        <dbReference type="Proteomes" id="UP000016927"/>
    </source>
</evidence>
<dbReference type="GO" id="GO:0051015">
    <property type="term" value="F:actin filament binding"/>
    <property type="evidence" value="ECO:0007669"/>
    <property type="project" value="TreeGrafter"/>
</dbReference>
<dbReference type="Pfam" id="PF00307">
    <property type="entry name" value="CH"/>
    <property type="match status" value="1"/>
</dbReference>
<dbReference type="EMBL" id="KB909289">
    <property type="protein sequence ID" value="EOB12680.1"/>
    <property type="molecule type" value="Genomic_DNA"/>
</dbReference>
<dbReference type="PANTHER" id="PTHR14149">
    <property type="entry name" value="RAS GTPASE-ACTIVATING PROTEIN WITH IQ MOTIF"/>
    <property type="match status" value="1"/>
</dbReference>